<evidence type="ECO:0000313" key="1">
    <source>
        <dbReference type="EMBL" id="QQZ51406.1"/>
    </source>
</evidence>
<organism evidence="1">
    <name type="scientific">Phenylobacterium glaciei</name>
    <dbReference type="NCBI Taxonomy" id="2803784"/>
    <lineage>
        <taxon>Bacteria</taxon>
        <taxon>Pseudomonadati</taxon>
        <taxon>Pseudomonadota</taxon>
        <taxon>Alphaproteobacteria</taxon>
        <taxon>Caulobacterales</taxon>
        <taxon>Caulobacteraceae</taxon>
        <taxon>Phenylobacterium</taxon>
    </lineage>
</organism>
<name>A0A974SA04_9CAUL</name>
<gene>
    <name evidence="1" type="ORF">JKL49_10505</name>
</gene>
<proteinExistence type="predicted"/>
<accession>A0A974SA04</accession>
<dbReference type="EMBL" id="CP068570">
    <property type="protein sequence ID" value="QQZ51406.1"/>
    <property type="molecule type" value="Genomic_DNA"/>
</dbReference>
<protein>
    <submittedName>
        <fullName evidence="1">Uncharacterized protein</fullName>
    </submittedName>
</protein>
<reference evidence="1" key="1">
    <citation type="submission" date="2021-01" db="EMBL/GenBank/DDBJ databases">
        <title>Genome sequence of Phenylobacterium sp. 20VBR1 isolated from a valley glaceir, Ny-Alesund, Svalbard.</title>
        <authorList>
            <person name="Thomas F.A."/>
            <person name="Krishnan K.P."/>
            <person name="Sinha R.K."/>
        </authorList>
    </citation>
    <scope>NUCLEOTIDE SEQUENCE</scope>
    <source>
        <strain evidence="1">20VBR1</strain>
    </source>
</reference>
<dbReference type="AlphaFoldDB" id="A0A974SA04"/>
<sequence length="117" mass="13071">MTTIDEERQRLDRIAAESLYGAGANRATIAHSFKVFERYIRPGPVLEMGPAEGHMTGDLVSTNQPLTVVEGAAFFCDSCGRGSRPPRWCIPCSRTTPRPRPSRPSSWATCWSMWTIR</sequence>